<name>A0ABP8LLC4_9BACT</name>
<sequence length="451" mass="51169">MNRILWSICTILLLGAHPASAQLRYTYDFSNGFNSVENGGPALKILGQKGEIKDAPIKELKGNVKLAYHFQANSGLSFDNNLAKGFLDKSYSVEIFFMFRNLDNWRRVLDFKNRTTDNGCYMLDGKVNFFNFAVGENAAVRAEKYTHYIFTRDHKRDIIQIYVDGELKLQFPDKAKNAVLGKSQVLNFFQDDLVVNHEASEGAVAYIRVYDEVVDPVFVRRRYRDLWRNISVSKPVPDESEIVIADYPDDVAITGRIYDSGSLQPVSGAELRLKKEGDSLVSVNKIAAGDYKLLVRPDTPYTLDVYAKGYKPKGIQIPPVSVSGTLRENIRLEEEIFTRPLAVFGFEQGKEDFTSDINAGLERVIDFLKERPDLGVKLDGHTDNVGDFDKNVELSWNRVNVLKKELESRNISPSRIITQGYGPVRPANSNTNEQARSMNRRVEIWPVHLKQ</sequence>
<dbReference type="EMBL" id="BAABEY010000001">
    <property type="protein sequence ID" value="GAA4430958.1"/>
    <property type="molecule type" value="Genomic_DNA"/>
</dbReference>
<accession>A0ABP8LLC4</accession>
<evidence type="ECO:0000256" key="1">
    <source>
        <dbReference type="PROSITE-ProRule" id="PRU00473"/>
    </source>
</evidence>
<dbReference type="Gene3D" id="3.30.1330.60">
    <property type="entry name" value="OmpA-like domain"/>
    <property type="match status" value="1"/>
</dbReference>
<dbReference type="SUPFAM" id="SSF49464">
    <property type="entry name" value="Carboxypeptidase regulatory domain-like"/>
    <property type="match status" value="1"/>
</dbReference>
<keyword evidence="1" id="KW-0472">Membrane</keyword>
<dbReference type="InterPro" id="IPR008969">
    <property type="entry name" value="CarboxyPept-like_regulatory"/>
</dbReference>
<gene>
    <name evidence="5" type="ORF">GCM10023091_00920</name>
</gene>
<dbReference type="InterPro" id="IPR050330">
    <property type="entry name" value="Bact_OuterMem_StrucFunc"/>
</dbReference>
<dbReference type="CDD" id="cd07185">
    <property type="entry name" value="OmpA_C-like"/>
    <property type="match status" value="1"/>
</dbReference>
<feature type="signal peptide" evidence="3">
    <location>
        <begin position="1"/>
        <end position="21"/>
    </location>
</feature>
<dbReference type="Proteomes" id="UP001501508">
    <property type="component" value="Unassembled WGS sequence"/>
</dbReference>
<feature type="region of interest" description="Disordered" evidence="2">
    <location>
        <begin position="420"/>
        <end position="439"/>
    </location>
</feature>
<feature type="chain" id="PRO_5047319647" description="OmpA-like domain-containing protein" evidence="3">
    <location>
        <begin position="22"/>
        <end position="451"/>
    </location>
</feature>
<evidence type="ECO:0000256" key="2">
    <source>
        <dbReference type="SAM" id="MobiDB-lite"/>
    </source>
</evidence>
<dbReference type="SUPFAM" id="SSF103088">
    <property type="entry name" value="OmpA-like"/>
    <property type="match status" value="1"/>
</dbReference>
<dbReference type="RefSeq" id="WP_345026018.1">
    <property type="nucleotide sequence ID" value="NZ_BAABEY010000001.1"/>
</dbReference>
<evidence type="ECO:0000313" key="5">
    <source>
        <dbReference type="EMBL" id="GAA4430958.1"/>
    </source>
</evidence>
<evidence type="ECO:0000313" key="6">
    <source>
        <dbReference type="Proteomes" id="UP001501508"/>
    </source>
</evidence>
<protein>
    <recommendedName>
        <fullName evidence="4">OmpA-like domain-containing protein</fullName>
    </recommendedName>
</protein>
<dbReference type="SUPFAM" id="SSF49899">
    <property type="entry name" value="Concanavalin A-like lectins/glucanases"/>
    <property type="match status" value="1"/>
</dbReference>
<dbReference type="Gene3D" id="2.60.120.200">
    <property type="match status" value="1"/>
</dbReference>
<dbReference type="InterPro" id="IPR013320">
    <property type="entry name" value="ConA-like_dom_sf"/>
</dbReference>
<dbReference type="Pfam" id="PF00691">
    <property type="entry name" value="OmpA"/>
    <property type="match status" value="1"/>
</dbReference>
<feature type="compositionally biased region" description="Polar residues" evidence="2">
    <location>
        <begin position="427"/>
        <end position="437"/>
    </location>
</feature>
<dbReference type="Pfam" id="PF13385">
    <property type="entry name" value="Laminin_G_3"/>
    <property type="match status" value="1"/>
</dbReference>
<dbReference type="Gene3D" id="2.60.40.1120">
    <property type="entry name" value="Carboxypeptidase-like, regulatory domain"/>
    <property type="match status" value="1"/>
</dbReference>
<proteinExistence type="predicted"/>
<dbReference type="PROSITE" id="PS51123">
    <property type="entry name" value="OMPA_2"/>
    <property type="match status" value="1"/>
</dbReference>
<dbReference type="PANTHER" id="PTHR30329:SF21">
    <property type="entry name" value="LIPOPROTEIN YIAD-RELATED"/>
    <property type="match status" value="1"/>
</dbReference>
<keyword evidence="3" id="KW-0732">Signal</keyword>
<dbReference type="PANTHER" id="PTHR30329">
    <property type="entry name" value="STATOR ELEMENT OF FLAGELLAR MOTOR COMPLEX"/>
    <property type="match status" value="1"/>
</dbReference>
<evidence type="ECO:0000259" key="4">
    <source>
        <dbReference type="PROSITE" id="PS51123"/>
    </source>
</evidence>
<evidence type="ECO:0000256" key="3">
    <source>
        <dbReference type="SAM" id="SignalP"/>
    </source>
</evidence>
<organism evidence="5 6">
    <name type="scientific">Ravibacter arvi</name>
    <dbReference type="NCBI Taxonomy" id="2051041"/>
    <lineage>
        <taxon>Bacteria</taxon>
        <taxon>Pseudomonadati</taxon>
        <taxon>Bacteroidota</taxon>
        <taxon>Cytophagia</taxon>
        <taxon>Cytophagales</taxon>
        <taxon>Spirosomataceae</taxon>
        <taxon>Ravibacter</taxon>
    </lineage>
</organism>
<dbReference type="InterPro" id="IPR036737">
    <property type="entry name" value="OmpA-like_sf"/>
</dbReference>
<comment type="caution">
    <text evidence="5">The sequence shown here is derived from an EMBL/GenBank/DDBJ whole genome shotgun (WGS) entry which is preliminary data.</text>
</comment>
<dbReference type="InterPro" id="IPR006665">
    <property type="entry name" value="OmpA-like"/>
</dbReference>
<reference evidence="6" key="1">
    <citation type="journal article" date="2019" name="Int. J. Syst. Evol. Microbiol.">
        <title>The Global Catalogue of Microorganisms (GCM) 10K type strain sequencing project: providing services to taxonomists for standard genome sequencing and annotation.</title>
        <authorList>
            <consortium name="The Broad Institute Genomics Platform"/>
            <consortium name="The Broad Institute Genome Sequencing Center for Infectious Disease"/>
            <person name="Wu L."/>
            <person name="Ma J."/>
        </authorList>
    </citation>
    <scope>NUCLEOTIDE SEQUENCE [LARGE SCALE GENOMIC DNA]</scope>
    <source>
        <strain evidence="6">JCM 31920</strain>
    </source>
</reference>
<feature type="domain" description="OmpA-like" evidence="4">
    <location>
        <begin position="333"/>
        <end position="450"/>
    </location>
</feature>
<keyword evidence="6" id="KW-1185">Reference proteome</keyword>